<reference evidence="6 7" key="1">
    <citation type="submission" date="2018-09" db="EMBL/GenBank/DDBJ databases">
        <title>YIM PH 21725 draft genome.</title>
        <authorList>
            <person name="Miao C."/>
        </authorList>
    </citation>
    <scope>NUCLEOTIDE SEQUENCE [LARGE SCALE GENOMIC DNA]</scope>
    <source>
        <strain evidence="7">YIM PH21725</strain>
    </source>
</reference>
<evidence type="ECO:0000256" key="3">
    <source>
        <dbReference type="ARBA" id="ARBA00023163"/>
    </source>
</evidence>
<accession>A0A419HQX4</accession>
<sequence length="198" mass="21873">MDLASEPPVRGRRRHGAELEGALLDAAWGELVERGYSGLTFESVAQRAGTSRPVVNRRWATKGALVQDAILRASDRAVLTDPATGSLREDTIDLLEQLNVWFAGFAAIMTAQLAAYFDELGTSPADLREMLTGSRQSVIETVLQRAIDRGEIDRAKLTPRIAGLPYDLLRHEAIMNLRPMSSESIREVVDTIFMPLVR</sequence>
<dbReference type="PROSITE" id="PS50977">
    <property type="entry name" value="HTH_TETR_2"/>
    <property type="match status" value="1"/>
</dbReference>
<gene>
    <name evidence="6" type="ORF">D5S19_27195</name>
</gene>
<keyword evidence="7" id="KW-1185">Reference proteome</keyword>
<organism evidence="6 7">
    <name type="scientific">Amycolatopsis panacis</name>
    <dbReference type="NCBI Taxonomy" id="2340917"/>
    <lineage>
        <taxon>Bacteria</taxon>
        <taxon>Bacillati</taxon>
        <taxon>Actinomycetota</taxon>
        <taxon>Actinomycetes</taxon>
        <taxon>Pseudonocardiales</taxon>
        <taxon>Pseudonocardiaceae</taxon>
        <taxon>Amycolatopsis</taxon>
    </lineage>
</organism>
<dbReference type="SUPFAM" id="SSF48498">
    <property type="entry name" value="Tetracyclin repressor-like, C-terminal domain"/>
    <property type="match status" value="1"/>
</dbReference>
<protein>
    <submittedName>
        <fullName evidence="6">TetR/AcrR family transcriptional regulator</fullName>
    </submittedName>
</protein>
<evidence type="ECO:0000313" key="7">
    <source>
        <dbReference type="Proteomes" id="UP000285112"/>
    </source>
</evidence>
<dbReference type="PANTHER" id="PTHR30055:SF148">
    <property type="entry name" value="TETR-FAMILY TRANSCRIPTIONAL REGULATOR"/>
    <property type="match status" value="1"/>
</dbReference>
<evidence type="ECO:0000256" key="4">
    <source>
        <dbReference type="PROSITE-ProRule" id="PRU00335"/>
    </source>
</evidence>
<dbReference type="SUPFAM" id="SSF46689">
    <property type="entry name" value="Homeodomain-like"/>
    <property type="match status" value="1"/>
</dbReference>
<keyword evidence="2 4" id="KW-0238">DNA-binding</keyword>
<keyword evidence="3" id="KW-0804">Transcription</keyword>
<dbReference type="Gene3D" id="1.10.357.10">
    <property type="entry name" value="Tetracycline Repressor, domain 2"/>
    <property type="match status" value="1"/>
</dbReference>
<dbReference type="InterPro" id="IPR009057">
    <property type="entry name" value="Homeodomain-like_sf"/>
</dbReference>
<dbReference type="PANTHER" id="PTHR30055">
    <property type="entry name" value="HTH-TYPE TRANSCRIPTIONAL REGULATOR RUTR"/>
    <property type="match status" value="1"/>
</dbReference>
<dbReference type="OrthoDB" id="9796019at2"/>
<dbReference type="InterPro" id="IPR011075">
    <property type="entry name" value="TetR_C"/>
</dbReference>
<dbReference type="Gene3D" id="1.10.10.60">
    <property type="entry name" value="Homeodomain-like"/>
    <property type="match status" value="1"/>
</dbReference>
<name>A0A419HQX4_9PSEU</name>
<proteinExistence type="predicted"/>
<feature type="domain" description="HTH tetR-type" evidence="5">
    <location>
        <begin position="17"/>
        <end position="77"/>
    </location>
</feature>
<dbReference type="InterPro" id="IPR050109">
    <property type="entry name" value="HTH-type_TetR-like_transc_reg"/>
</dbReference>
<dbReference type="RefSeq" id="WP_120026234.1">
    <property type="nucleotide sequence ID" value="NZ_QZFV01000127.1"/>
</dbReference>
<dbReference type="GO" id="GO:0003700">
    <property type="term" value="F:DNA-binding transcription factor activity"/>
    <property type="evidence" value="ECO:0007669"/>
    <property type="project" value="TreeGrafter"/>
</dbReference>
<keyword evidence="1" id="KW-0805">Transcription regulation</keyword>
<dbReference type="Proteomes" id="UP000285112">
    <property type="component" value="Unassembled WGS sequence"/>
</dbReference>
<feature type="DNA-binding region" description="H-T-H motif" evidence="4">
    <location>
        <begin position="40"/>
        <end position="59"/>
    </location>
</feature>
<evidence type="ECO:0000259" key="5">
    <source>
        <dbReference type="PROSITE" id="PS50977"/>
    </source>
</evidence>
<dbReference type="Pfam" id="PF00440">
    <property type="entry name" value="TetR_N"/>
    <property type="match status" value="1"/>
</dbReference>
<dbReference type="AlphaFoldDB" id="A0A419HQX4"/>
<dbReference type="Pfam" id="PF16859">
    <property type="entry name" value="TetR_C_11"/>
    <property type="match status" value="1"/>
</dbReference>
<dbReference type="EMBL" id="QZFV01000127">
    <property type="protein sequence ID" value="RJQ78867.1"/>
    <property type="molecule type" value="Genomic_DNA"/>
</dbReference>
<evidence type="ECO:0000313" key="6">
    <source>
        <dbReference type="EMBL" id="RJQ78867.1"/>
    </source>
</evidence>
<evidence type="ECO:0000256" key="2">
    <source>
        <dbReference type="ARBA" id="ARBA00023125"/>
    </source>
</evidence>
<dbReference type="GO" id="GO:0000976">
    <property type="term" value="F:transcription cis-regulatory region binding"/>
    <property type="evidence" value="ECO:0007669"/>
    <property type="project" value="TreeGrafter"/>
</dbReference>
<dbReference type="InterPro" id="IPR001647">
    <property type="entry name" value="HTH_TetR"/>
</dbReference>
<comment type="caution">
    <text evidence="6">The sequence shown here is derived from an EMBL/GenBank/DDBJ whole genome shotgun (WGS) entry which is preliminary data.</text>
</comment>
<dbReference type="InterPro" id="IPR036271">
    <property type="entry name" value="Tet_transcr_reg_TetR-rel_C_sf"/>
</dbReference>
<evidence type="ECO:0000256" key="1">
    <source>
        <dbReference type="ARBA" id="ARBA00023015"/>
    </source>
</evidence>